<evidence type="ECO:0000313" key="1">
    <source>
        <dbReference type="EMBL" id="KAJ7328151.1"/>
    </source>
</evidence>
<dbReference type="EMBL" id="MU827798">
    <property type="protein sequence ID" value="KAJ7328151.1"/>
    <property type="molecule type" value="Genomic_DNA"/>
</dbReference>
<name>A0A9W9Y9X7_9CNID</name>
<evidence type="ECO:0000313" key="2">
    <source>
        <dbReference type="Proteomes" id="UP001163046"/>
    </source>
</evidence>
<organism evidence="1 2">
    <name type="scientific">Desmophyllum pertusum</name>
    <dbReference type="NCBI Taxonomy" id="174260"/>
    <lineage>
        <taxon>Eukaryota</taxon>
        <taxon>Metazoa</taxon>
        <taxon>Cnidaria</taxon>
        <taxon>Anthozoa</taxon>
        <taxon>Hexacorallia</taxon>
        <taxon>Scleractinia</taxon>
        <taxon>Caryophylliina</taxon>
        <taxon>Caryophylliidae</taxon>
        <taxon>Desmophyllum</taxon>
    </lineage>
</organism>
<comment type="caution">
    <text evidence="1">The sequence shown here is derived from an EMBL/GenBank/DDBJ whole genome shotgun (WGS) entry which is preliminary data.</text>
</comment>
<accession>A0A9W9Y9X7</accession>
<dbReference type="OrthoDB" id="5988892at2759"/>
<reference evidence="1" key="1">
    <citation type="submission" date="2023-01" db="EMBL/GenBank/DDBJ databases">
        <title>Genome assembly of the deep-sea coral Lophelia pertusa.</title>
        <authorList>
            <person name="Herrera S."/>
            <person name="Cordes E."/>
        </authorList>
    </citation>
    <scope>NUCLEOTIDE SEQUENCE</scope>
    <source>
        <strain evidence="1">USNM1676648</strain>
        <tissue evidence="1">Polyp</tissue>
    </source>
</reference>
<proteinExistence type="predicted"/>
<protein>
    <submittedName>
        <fullName evidence="1">Uncharacterized protein</fullName>
    </submittedName>
</protein>
<dbReference type="Proteomes" id="UP001163046">
    <property type="component" value="Unassembled WGS sequence"/>
</dbReference>
<gene>
    <name evidence="1" type="ORF">OS493_025556</name>
</gene>
<dbReference type="AlphaFoldDB" id="A0A9W9Y9X7"/>
<sequence length="68" mass="7782">MDATIRRCALVARDIGYDYFAVQYYGECWSSFDAAGNYGRHGKQINLDKCWSNVGGPNTNFVYKFLQD</sequence>
<keyword evidence="2" id="KW-1185">Reference proteome</keyword>